<feature type="disulfide bond" evidence="11">
    <location>
        <begin position="286"/>
        <end position="347"/>
    </location>
</feature>
<sequence>MKLLKFILIIHVNFFCQALKNATTENDPSDIRVSGKGNNTKISNDPYVYSLGRKCKWTLRLPRNRSSDIMALTNDSVNGLSEQICQDLKCGSVHSINKTSSPGNITCFQNCSYQHGRLENCSLSVGSSCSVIHEVVCAHQLVRLAGGTDRCGGRVEVWENGQWGTVCDDHWDLNDAHVVCAQLGCGYALNVTGQAGLFPPGKGPIYLDDLNCTGNEENLWSCPATQEEDQDCGHKEDAGVVCSEMRGLRLTGGMDRCSGKLEVHRNGSWWFVCNNCWNEMMASIVCSMLGCGDKVEKYTQFNPPLTHNNGTLFYYKCKSQDQSLWECKEYINHRFLCKDSKASGVICEGSLGFPNATTVNPTVTPQWTTANGTTAAVAAADLAFASLPLLSTISLSILLLVIVITNTVLCCHYRRKHAFLLQQTRSSPRAPSGQSNNYHEAVNLIKVTANPAETDGQWSNNSTCRTLTQLFSFFNPAGISICRFIYLIDMHGSEEVADFISSNRLIFFVCLSQKVPSNPRLLWTQLSSADSTSVDTDYEQYDPSIDPSVSLSTFRNSQRYRTDVNPLMRPSGLESLCEEGPQPSNTMTGAFPSCNGASTYPQYARVSKISVDSFESSSTSSGECYENLPKDYVNVTPDPLPLESFVGPSDASKFSYGPLHSGQTSNMQNSDDDELYSPVSPD</sequence>
<dbReference type="GO" id="GO:0004252">
    <property type="term" value="F:serine-type endopeptidase activity"/>
    <property type="evidence" value="ECO:0007669"/>
    <property type="project" value="TreeGrafter"/>
</dbReference>
<dbReference type="GO" id="GO:0005615">
    <property type="term" value="C:extracellular space"/>
    <property type="evidence" value="ECO:0007669"/>
    <property type="project" value="TreeGrafter"/>
</dbReference>
<dbReference type="Ensembl" id="ENSACLT00000089001.1">
    <property type="protein sequence ID" value="ENSACLP00000064494.1"/>
    <property type="gene ID" value="ENSACLG00000000101.2"/>
</dbReference>
<reference evidence="16" key="3">
    <citation type="submission" date="2025-08" db="UniProtKB">
        <authorList>
            <consortium name="Ensembl"/>
        </authorList>
    </citation>
    <scope>IDENTIFICATION</scope>
</reference>
<dbReference type="PROSITE" id="PS50287">
    <property type="entry name" value="SRCR_2"/>
    <property type="match status" value="2"/>
</dbReference>
<feature type="transmembrane region" description="Helical" evidence="13">
    <location>
        <begin position="389"/>
        <end position="411"/>
    </location>
</feature>
<dbReference type="InterPro" id="IPR036772">
    <property type="entry name" value="SRCR-like_dom_sf"/>
</dbReference>
<evidence type="ECO:0000256" key="9">
    <source>
        <dbReference type="ARBA" id="ARBA00023157"/>
    </source>
</evidence>
<accession>A0AAX7U5C7</accession>
<comment type="caution">
    <text evidence="11">Lacks conserved residue(s) required for the propagation of feature annotation.</text>
</comment>
<reference evidence="16" key="4">
    <citation type="submission" date="2025-09" db="UniProtKB">
        <authorList>
            <consortium name="Ensembl"/>
        </authorList>
    </citation>
    <scope>IDENTIFICATION</scope>
</reference>
<dbReference type="PANTHER" id="PTHR48071:SF15">
    <property type="entry name" value="SRCR DOMAIN-CONTAINING PROTEIN"/>
    <property type="match status" value="1"/>
</dbReference>
<evidence type="ECO:0000256" key="2">
    <source>
        <dbReference type="ARBA" id="ARBA00004613"/>
    </source>
</evidence>
<dbReference type="PROSITE" id="PS00420">
    <property type="entry name" value="SRCR_1"/>
    <property type="match status" value="1"/>
</dbReference>
<evidence type="ECO:0000256" key="6">
    <source>
        <dbReference type="ARBA" id="ARBA00022737"/>
    </source>
</evidence>
<keyword evidence="4 13" id="KW-0812">Transmembrane</keyword>
<dbReference type="PRINTS" id="PR00258">
    <property type="entry name" value="SPERACTRCPTR"/>
</dbReference>
<evidence type="ECO:0000256" key="11">
    <source>
        <dbReference type="PROSITE-ProRule" id="PRU00196"/>
    </source>
</evidence>
<keyword evidence="5 14" id="KW-0732">Signal</keyword>
<feature type="chain" id="PRO_5044268226" description="SRCR domain-containing protein" evidence="14">
    <location>
        <begin position="19"/>
        <end position="682"/>
    </location>
</feature>
<keyword evidence="6" id="KW-0677">Repeat</keyword>
<feature type="disulfide bond" evidence="11">
    <location>
        <begin position="212"/>
        <end position="222"/>
    </location>
</feature>
<keyword evidence="3" id="KW-0964">Secreted</keyword>
<keyword evidence="17" id="KW-1185">Reference proteome</keyword>
<reference evidence="16 17" key="1">
    <citation type="submission" date="2018-05" db="EMBL/GenBank/DDBJ databases">
        <authorList>
            <person name="Datahose"/>
        </authorList>
    </citation>
    <scope>NUCLEOTIDE SEQUENCE</scope>
</reference>
<feature type="disulfide bond" evidence="11">
    <location>
        <begin position="273"/>
        <end position="337"/>
    </location>
</feature>
<dbReference type="GO" id="GO:0005886">
    <property type="term" value="C:plasma membrane"/>
    <property type="evidence" value="ECO:0007669"/>
    <property type="project" value="TreeGrafter"/>
</dbReference>
<keyword evidence="10" id="KW-0325">Glycoprotein</keyword>
<dbReference type="SMART" id="SM00202">
    <property type="entry name" value="SR"/>
    <property type="match status" value="2"/>
</dbReference>
<dbReference type="GO" id="GO:0031638">
    <property type="term" value="P:zymogen activation"/>
    <property type="evidence" value="ECO:0007669"/>
    <property type="project" value="TreeGrafter"/>
</dbReference>
<dbReference type="GeneTree" id="ENSGT00940000161029"/>
<comment type="subcellular location">
    <subcellularLocation>
        <location evidence="1">Membrane</location>
        <topology evidence="1">Single-pass membrane protein</topology>
    </subcellularLocation>
    <subcellularLocation>
        <location evidence="2">Secreted</location>
    </subcellularLocation>
</comment>
<evidence type="ECO:0000256" key="3">
    <source>
        <dbReference type="ARBA" id="ARBA00022525"/>
    </source>
</evidence>
<evidence type="ECO:0000256" key="4">
    <source>
        <dbReference type="ARBA" id="ARBA00022692"/>
    </source>
</evidence>
<feature type="disulfide bond" evidence="11">
    <location>
        <begin position="317"/>
        <end position="327"/>
    </location>
</feature>
<feature type="domain" description="SRCR" evidence="15">
    <location>
        <begin position="142"/>
        <end position="243"/>
    </location>
</feature>
<dbReference type="Proteomes" id="UP000265100">
    <property type="component" value="Chromosome 22"/>
</dbReference>
<gene>
    <name evidence="16" type="primary">CRB1</name>
</gene>
<dbReference type="FunFam" id="3.10.250.10:FF:000016">
    <property type="entry name" value="Scavenger receptor cysteine-rich protein type 12"/>
    <property type="match status" value="1"/>
</dbReference>
<evidence type="ECO:0000256" key="13">
    <source>
        <dbReference type="SAM" id="Phobius"/>
    </source>
</evidence>
<keyword evidence="7 13" id="KW-1133">Transmembrane helix</keyword>
<evidence type="ECO:0000256" key="1">
    <source>
        <dbReference type="ARBA" id="ARBA00004167"/>
    </source>
</evidence>
<dbReference type="FunFam" id="3.10.250.10:FF:000002">
    <property type="entry name" value="Scavenger receptor cysteine-rich type 1 protein M130"/>
    <property type="match status" value="1"/>
</dbReference>
<dbReference type="Gene3D" id="3.10.250.10">
    <property type="entry name" value="SRCR-like domain"/>
    <property type="match status" value="2"/>
</dbReference>
<dbReference type="SUPFAM" id="SSF56487">
    <property type="entry name" value="SRCR-like"/>
    <property type="match status" value="2"/>
</dbReference>
<dbReference type="InterPro" id="IPR001190">
    <property type="entry name" value="SRCR"/>
</dbReference>
<keyword evidence="9 11" id="KW-1015">Disulfide bond</keyword>
<evidence type="ECO:0000256" key="8">
    <source>
        <dbReference type="ARBA" id="ARBA00023136"/>
    </source>
</evidence>
<evidence type="ECO:0000259" key="15">
    <source>
        <dbReference type="PROSITE" id="PS50287"/>
    </source>
</evidence>
<evidence type="ECO:0000313" key="16">
    <source>
        <dbReference type="Ensembl" id="ENSACLP00000064494.1"/>
    </source>
</evidence>
<evidence type="ECO:0000256" key="10">
    <source>
        <dbReference type="ARBA" id="ARBA00023180"/>
    </source>
</evidence>
<evidence type="ECO:0000256" key="12">
    <source>
        <dbReference type="SAM" id="MobiDB-lite"/>
    </source>
</evidence>
<feature type="signal peptide" evidence="14">
    <location>
        <begin position="1"/>
        <end position="18"/>
    </location>
</feature>
<feature type="domain" description="SRCR" evidence="15">
    <location>
        <begin position="248"/>
        <end position="348"/>
    </location>
</feature>
<evidence type="ECO:0000313" key="17">
    <source>
        <dbReference type="Proteomes" id="UP000265100"/>
    </source>
</evidence>
<evidence type="ECO:0000256" key="14">
    <source>
        <dbReference type="SAM" id="SignalP"/>
    </source>
</evidence>
<organism evidence="16 17">
    <name type="scientific">Astatotilapia calliptera</name>
    <name type="common">Eastern happy</name>
    <name type="synonym">Chromis callipterus</name>
    <dbReference type="NCBI Taxonomy" id="8154"/>
    <lineage>
        <taxon>Eukaryota</taxon>
        <taxon>Metazoa</taxon>
        <taxon>Chordata</taxon>
        <taxon>Craniata</taxon>
        <taxon>Vertebrata</taxon>
        <taxon>Euteleostomi</taxon>
        <taxon>Actinopterygii</taxon>
        <taxon>Neopterygii</taxon>
        <taxon>Teleostei</taxon>
        <taxon>Neoteleostei</taxon>
        <taxon>Acanthomorphata</taxon>
        <taxon>Ovalentaria</taxon>
        <taxon>Cichlomorphae</taxon>
        <taxon>Cichliformes</taxon>
        <taxon>Cichlidae</taxon>
        <taxon>African cichlids</taxon>
        <taxon>Pseudocrenilabrinae</taxon>
        <taxon>Haplochromini</taxon>
        <taxon>Astatotilapia</taxon>
    </lineage>
</organism>
<dbReference type="AlphaFoldDB" id="A0AAX7U5C7"/>
<dbReference type="PANTHER" id="PTHR48071">
    <property type="entry name" value="SRCR DOMAIN-CONTAINING PROTEIN"/>
    <property type="match status" value="1"/>
</dbReference>
<dbReference type="Pfam" id="PF00530">
    <property type="entry name" value="SRCR"/>
    <property type="match status" value="2"/>
</dbReference>
<name>A0AAX7U5C7_ASTCA</name>
<reference evidence="17" key="2">
    <citation type="submission" date="2023-03" db="EMBL/GenBank/DDBJ databases">
        <authorList>
            <consortium name="Wellcome Sanger Institute Data Sharing"/>
        </authorList>
    </citation>
    <scope>NUCLEOTIDE SEQUENCE [LARGE SCALE GENOMIC DNA]</scope>
</reference>
<protein>
    <recommendedName>
        <fullName evidence="15">SRCR domain-containing protein</fullName>
    </recommendedName>
</protein>
<feature type="region of interest" description="Disordered" evidence="12">
    <location>
        <begin position="651"/>
        <end position="682"/>
    </location>
</feature>
<keyword evidence="8 13" id="KW-0472">Membrane</keyword>
<proteinExistence type="predicted"/>
<evidence type="ECO:0000256" key="5">
    <source>
        <dbReference type="ARBA" id="ARBA00022729"/>
    </source>
</evidence>
<evidence type="ECO:0000256" key="7">
    <source>
        <dbReference type="ARBA" id="ARBA00022989"/>
    </source>
</evidence>